<dbReference type="Proteomes" id="UP000313359">
    <property type="component" value="Unassembled WGS sequence"/>
</dbReference>
<dbReference type="STRING" id="1328759.A0A5C2RU57"/>
<dbReference type="EMBL" id="ML122310">
    <property type="protein sequence ID" value="RPD54105.1"/>
    <property type="molecule type" value="Genomic_DNA"/>
</dbReference>
<evidence type="ECO:0000313" key="2">
    <source>
        <dbReference type="Proteomes" id="UP000313359"/>
    </source>
</evidence>
<evidence type="ECO:0000313" key="1">
    <source>
        <dbReference type="EMBL" id="RPD54105.1"/>
    </source>
</evidence>
<gene>
    <name evidence="1" type="ORF">L227DRAFT_512211</name>
</gene>
<name>A0A5C2RU57_9APHY</name>
<dbReference type="AlphaFoldDB" id="A0A5C2RU57"/>
<accession>A0A5C2RU57</accession>
<protein>
    <recommendedName>
        <fullName evidence="3">DUF4218 domain-containing protein</fullName>
    </recommendedName>
</protein>
<reference evidence="1" key="1">
    <citation type="journal article" date="2018" name="Genome Biol. Evol.">
        <title>Genomics and development of Lentinus tigrinus, a white-rot wood-decaying mushroom with dimorphic fruiting bodies.</title>
        <authorList>
            <person name="Wu B."/>
            <person name="Xu Z."/>
            <person name="Knudson A."/>
            <person name="Carlson A."/>
            <person name="Chen N."/>
            <person name="Kovaka S."/>
            <person name="LaButti K."/>
            <person name="Lipzen A."/>
            <person name="Pennachio C."/>
            <person name="Riley R."/>
            <person name="Schakwitz W."/>
            <person name="Umezawa K."/>
            <person name="Ohm R.A."/>
            <person name="Grigoriev I.V."/>
            <person name="Nagy L.G."/>
            <person name="Gibbons J."/>
            <person name="Hibbett D."/>
        </authorList>
    </citation>
    <scope>NUCLEOTIDE SEQUENCE [LARGE SCALE GENOMIC DNA]</scope>
    <source>
        <strain evidence="1">ALCF2SS1-6</strain>
    </source>
</reference>
<proteinExistence type="predicted"/>
<dbReference type="OrthoDB" id="2753930at2759"/>
<organism evidence="1 2">
    <name type="scientific">Lentinus tigrinus ALCF2SS1-6</name>
    <dbReference type="NCBI Taxonomy" id="1328759"/>
    <lineage>
        <taxon>Eukaryota</taxon>
        <taxon>Fungi</taxon>
        <taxon>Dikarya</taxon>
        <taxon>Basidiomycota</taxon>
        <taxon>Agaricomycotina</taxon>
        <taxon>Agaricomycetes</taxon>
        <taxon>Polyporales</taxon>
        <taxon>Polyporaceae</taxon>
        <taxon>Lentinus</taxon>
    </lineage>
</organism>
<evidence type="ECO:0008006" key="3">
    <source>
        <dbReference type="Google" id="ProtNLM"/>
    </source>
</evidence>
<sequence length="446" mass="51281">MHHLALNVPDIMLSLFRGTFRCSDTDDPADWPWAVFWGDKDTVWLDHGEAVANMSLYLPSSFDRPPRNTALKINSGYKAWEHMYHFYNILPGLLWSLMDVEFYEHYCKLVAGARVSLLLESPSDFRPLAHKLLVEFVEDFERLYYCRRGDRLHFCRHSIHLLVHLIPETHLRGPLWLISQWPLENCIGNLTREIGSHSQPYANLAARATRRGQVNALTAIYPELGTREQLPKNAIELGDGYVLLSWGKDARAREIEGAEATALRDFLSENNTVIPDTWRPAVWKWARLRLPNEQIARTAFGECKGEARNKPVHRSRMVKVTFCLRGDKFVQVQYFFRLTMPLADGTRHTATLAMVSDFTPPDPAILEKTHGVLMVCRYQGPEFRRVVDVKEILTVVGMLPLRPRAEEAVHPDAAELYSNRFFVVQKLGFDMSWIGRGVDNVHEDDD</sequence>
<keyword evidence="2" id="KW-1185">Reference proteome</keyword>